<evidence type="ECO:0000256" key="2">
    <source>
        <dbReference type="ARBA" id="ARBA00022989"/>
    </source>
</evidence>
<evidence type="ECO:0000256" key="1">
    <source>
        <dbReference type="ARBA" id="ARBA00022692"/>
    </source>
</evidence>
<dbReference type="GO" id="GO:0022857">
    <property type="term" value="F:transmembrane transporter activity"/>
    <property type="evidence" value="ECO:0007669"/>
    <property type="project" value="InterPro"/>
</dbReference>
<dbReference type="EMBL" id="JAUJYN010000009">
    <property type="protein sequence ID" value="KAK1264154.1"/>
    <property type="molecule type" value="Genomic_DNA"/>
</dbReference>
<reference evidence="5" key="2">
    <citation type="submission" date="2023-06" db="EMBL/GenBank/DDBJ databases">
        <authorList>
            <person name="Ma L."/>
            <person name="Liu K.-W."/>
            <person name="Li Z."/>
            <person name="Hsiao Y.-Y."/>
            <person name="Qi Y."/>
            <person name="Fu T."/>
            <person name="Tang G."/>
            <person name="Zhang D."/>
            <person name="Sun W.-H."/>
            <person name="Liu D.-K."/>
            <person name="Li Y."/>
            <person name="Chen G.-Z."/>
            <person name="Liu X.-D."/>
            <person name="Liao X.-Y."/>
            <person name="Jiang Y.-T."/>
            <person name="Yu X."/>
            <person name="Hao Y."/>
            <person name="Huang J."/>
            <person name="Zhao X.-W."/>
            <person name="Ke S."/>
            <person name="Chen Y.-Y."/>
            <person name="Wu W.-L."/>
            <person name="Hsu J.-L."/>
            <person name="Lin Y.-F."/>
            <person name="Huang M.-D."/>
            <person name="Li C.-Y."/>
            <person name="Huang L."/>
            <person name="Wang Z.-W."/>
            <person name="Zhao X."/>
            <person name="Zhong W.-Y."/>
            <person name="Peng D.-H."/>
            <person name="Ahmad S."/>
            <person name="Lan S."/>
            <person name="Zhang J.-S."/>
            <person name="Tsai W.-C."/>
            <person name="Van De Peer Y."/>
            <person name="Liu Z.-J."/>
        </authorList>
    </citation>
    <scope>NUCLEOTIDE SEQUENCE</scope>
    <source>
        <strain evidence="5">SCP</strain>
        <tissue evidence="5">Leaves</tissue>
    </source>
</reference>
<gene>
    <name evidence="5" type="ORF">QJS04_geneDACA008654</name>
</gene>
<dbReference type="InterPro" id="IPR030184">
    <property type="entry name" value="WAT1-related"/>
</dbReference>
<feature type="transmembrane region" description="Helical" evidence="4">
    <location>
        <begin position="35"/>
        <end position="56"/>
    </location>
</feature>
<feature type="transmembrane region" description="Helical" evidence="4">
    <location>
        <begin position="6"/>
        <end position="23"/>
    </location>
</feature>
<dbReference type="GO" id="GO:0016020">
    <property type="term" value="C:membrane"/>
    <property type="evidence" value="ECO:0007669"/>
    <property type="project" value="InterPro"/>
</dbReference>
<feature type="transmembrane region" description="Helical" evidence="4">
    <location>
        <begin position="108"/>
        <end position="128"/>
    </location>
</feature>
<feature type="transmembrane region" description="Helical" evidence="4">
    <location>
        <begin position="76"/>
        <end position="96"/>
    </location>
</feature>
<organism evidence="5 6">
    <name type="scientific">Acorus gramineus</name>
    <name type="common">Dwarf sweet flag</name>
    <dbReference type="NCBI Taxonomy" id="55184"/>
    <lineage>
        <taxon>Eukaryota</taxon>
        <taxon>Viridiplantae</taxon>
        <taxon>Streptophyta</taxon>
        <taxon>Embryophyta</taxon>
        <taxon>Tracheophyta</taxon>
        <taxon>Spermatophyta</taxon>
        <taxon>Magnoliopsida</taxon>
        <taxon>Liliopsida</taxon>
        <taxon>Acoraceae</taxon>
        <taxon>Acorus</taxon>
    </lineage>
</organism>
<evidence type="ECO:0000313" key="6">
    <source>
        <dbReference type="Proteomes" id="UP001179952"/>
    </source>
</evidence>
<evidence type="ECO:0000313" key="5">
    <source>
        <dbReference type="EMBL" id="KAK1264154.1"/>
    </source>
</evidence>
<dbReference type="PANTHER" id="PTHR31218">
    <property type="entry name" value="WAT1-RELATED PROTEIN"/>
    <property type="match status" value="1"/>
</dbReference>
<comment type="caution">
    <text evidence="5">The sequence shown here is derived from an EMBL/GenBank/DDBJ whole genome shotgun (WGS) entry which is preliminary data.</text>
</comment>
<protein>
    <submittedName>
        <fullName evidence="5">WAT1-related protein</fullName>
    </submittedName>
</protein>
<keyword evidence="3 4" id="KW-0472">Membrane</keyword>
<keyword evidence="2 4" id="KW-1133">Transmembrane helix</keyword>
<dbReference type="AlphaFoldDB" id="A0AAV9AIZ2"/>
<keyword evidence="1 4" id="KW-0812">Transmembrane</keyword>
<reference evidence="5" key="1">
    <citation type="journal article" date="2023" name="Nat. Commun.">
        <title>Diploid and tetraploid genomes of Acorus and the evolution of monocots.</title>
        <authorList>
            <person name="Ma L."/>
            <person name="Liu K.W."/>
            <person name="Li Z."/>
            <person name="Hsiao Y.Y."/>
            <person name="Qi Y."/>
            <person name="Fu T."/>
            <person name="Tang G.D."/>
            <person name="Zhang D."/>
            <person name="Sun W.H."/>
            <person name="Liu D.K."/>
            <person name="Li Y."/>
            <person name="Chen G.Z."/>
            <person name="Liu X.D."/>
            <person name="Liao X.Y."/>
            <person name="Jiang Y.T."/>
            <person name="Yu X."/>
            <person name="Hao Y."/>
            <person name="Huang J."/>
            <person name="Zhao X.W."/>
            <person name="Ke S."/>
            <person name="Chen Y.Y."/>
            <person name="Wu W.L."/>
            <person name="Hsu J.L."/>
            <person name="Lin Y.F."/>
            <person name="Huang M.D."/>
            <person name="Li C.Y."/>
            <person name="Huang L."/>
            <person name="Wang Z.W."/>
            <person name="Zhao X."/>
            <person name="Zhong W.Y."/>
            <person name="Peng D.H."/>
            <person name="Ahmad S."/>
            <person name="Lan S."/>
            <person name="Zhang J.S."/>
            <person name="Tsai W.C."/>
            <person name="Van de Peer Y."/>
            <person name="Liu Z.J."/>
        </authorList>
    </citation>
    <scope>NUCLEOTIDE SEQUENCE</scope>
    <source>
        <strain evidence="5">SCP</strain>
    </source>
</reference>
<dbReference type="Proteomes" id="UP001179952">
    <property type="component" value="Unassembled WGS sequence"/>
</dbReference>
<keyword evidence="6" id="KW-1185">Reference proteome</keyword>
<evidence type="ECO:0000256" key="4">
    <source>
        <dbReference type="SAM" id="Phobius"/>
    </source>
</evidence>
<name>A0AAV9AIZ2_ACOGR</name>
<evidence type="ECO:0000256" key="3">
    <source>
        <dbReference type="ARBA" id="ARBA00023136"/>
    </source>
</evidence>
<sequence>MDSMKPYLVSIIIRSIYAGMSMLSKAAFNYGMSTYVFVFYRQCFAFIFLAPFALIYERGTFSLNMFGLGISYTSATLASATTSMTPVITFFLSTLLRIETVSLKRASGIAKLVGVAVCTAGALTIAFYKGPSLKSFNHHYISSHHKFTTTTTNQLLMR</sequence>
<accession>A0AAV9AIZ2</accession>
<proteinExistence type="predicted"/>